<evidence type="ECO:0000256" key="1">
    <source>
        <dbReference type="ARBA" id="ARBA00004141"/>
    </source>
</evidence>
<evidence type="ECO:0000313" key="10">
    <source>
        <dbReference type="Proteomes" id="UP001214628"/>
    </source>
</evidence>
<evidence type="ECO:0000256" key="2">
    <source>
        <dbReference type="ARBA" id="ARBA00009457"/>
    </source>
</evidence>
<keyword evidence="10" id="KW-1185">Reference proteome</keyword>
<dbReference type="AlphaFoldDB" id="A0AAF0JJR5"/>
<feature type="transmembrane region" description="Helical" evidence="8">
    <location>
        <begin position="56"/>
        <end position="82"/>
    </location>
</feature>
<evidence type="ECO:0000256" key="5">
    <source>
        <dbReference type="ARBA" id="ARBA00023136"/>
    </source>
</evidence>
<evidence type="ECO:0000256" key="8">
    <source>
        <dbReference type="SAM" id="Phobius"/>
    </source>
</evidence>
<feature type="compositionally biased region" description="Acidic residues" evidence="7">
    <location>
        <begin position="15"/>
        <end position="27"/>
    </location>
</feature>
<dbReference type="Proteomes" id="UP001214628">
    <property type="component" value="Chromosome 1"/>
</dbReference>
<dbReference type="GO" id="GO:0045332">
    <property type="term" value="P:phospholipid translocation"/>
    <property type="evidence" value="ECO:0007669"/>
    <property type="project" value="UniProtKB-UniRule"/>
</dbReference>
<dbReference type="GO" id="GO:0005783">
    <property type="term" value="C:endoplasmic reticulum"/>
    <property type="evidence" value="ECO:0007669"/>
    <property type="project" value="TreeGrafter"/>
</dbReference>
<feature type="region of interest" description="Disordered" evidence="7">
    <location>
        <begin position="1"/>
        <end position="34"/>
    </location>
</feature>
<evidence type="ECO:0000256" key="7">
    <source>
        <dbReference type="SAM" id="MobiDB-lite"/>
    </source>
</evidence>
<name>A0AAF0JJR5_9BASI</name>
<dbReference type="PANTHER" id="PTHR10926">
    <property type="entry name" value="CELL CYCLE CONTROL PROTEIN 50"/>
    <property type="match status" value="1"/>
</dbReference>
<reference evidence="9" key="1">
    <citation type="submission" date="2023-02" db="EMBL/GenBank/DDBJ databases">
        <title>Mating type loci evolution in Malassezia.</title>
        <authorList>
            <person name="Coelho M.A."/>
        </authorList>
    </citation>
    <scope>NUCLEOTIDE SEQUENCE</scope>
    <source>
        <strain evidence="9">CBS 14136</strain>
    </source>
</reference>
<keyword evidence="3 8" id="KW-0812">Transmembrane</keyword>
<feature type="transmembrane region" description="Helical" evidence="8">
    <location>
        <begin position="368"/>
        <end position="388"/>
    </location>
</feature>
<comment type="subcellular location">
    <subcellularLocation>
        <location evidence="1">Membrane</location>
        <topology evidence="1">Multi-pass membrane protein</topology>
    </subcellularLocation>
</comment>
<keyword evidence="4 8" id="KW-1133">Transmembrane helix</keyword>
<evidence type="ECO:0000256" key="4">
    <source>
        <dbReference type="ARBA" id="ARBA00022989"/>
    </source>
</evidence>
<organism evidence="9 10">
    <name type="scientific">Malassezia psittaci</name>
    <dbReference type="NCBI Taxonomy" id="1821823"/>
    <lineage>
        <taxon>Eukaryota</taxon>
        <taxon>Fungi</taxon>
        <taxon>Dikarya</taxon>
        <taxon>Basidiomycota</taxon>
        <taxon>Ustilaginomycotina</taxon>
        <taxon>Malasseziomycetes</taxon>
        <taxon>Malasseziales</taxon>
        <taxon>Malasseziaceae</taxon>
        <taxon>Malassezia</taxon>
    </lineage>
</organism>
<dbReference type="GO" id="GO:0005794">
    <property type="term" value="C:Golgi apparatus"/>
    <property type="evidence" value="ECO:0007669"/>
    <property type="project" value="TreeGrafter"/>
</dbReference>
<dbReference type="Pfam" id="PF03381">
    <property type="entry name" value="CDC50"/>
    <property type="match status" value="1"/>
</dbReference>
<keyword evidence="5 6" id="KW-0472">Membrane</keyword>
<dbReference type="EMBL" id="CP118375">
    <property type="protein sequence ID" value="WFD42781.1"/>
    <property type="molecule type" value="Genomic_DNA"/>
</dbReference>
<dbReference type="PANTHER" id="PTHR10926:SF0">
    <property type="entry name" value="CDC50, ISOFORM A"/>
    <property type="match status" value="1"/>
</dbReference>
<evidence type="ECO:0008006" key="11">
    <source>
        <dbReference type="Google" id="ProtNLM"/>
    </source>
</evidence>
<proteinExistence type="inferred from homology"/>
<protein>
    <recommendedName>
        <fullName evidence="11">Cell cycle control protein</fullName>
    </recommendedName>
</protein>
<evidence type="ECO:0000256" key="6">
    <source>
        <dbReference type="PIRNR" id="PIRNR015840"/>
    </source>
</evidence>
<dbReference type="GO" id="GO:0005886">
    <property type="term" value="C:plasma membrane"/>
    <property type="evidence" value="ECO:0007669"/>
    <property type="project" value="TreeGrafter"/>
</dbReference>
<evidence type="ECO:0000256" key="3">
    <source>
        <dbReference type="ARBA" id="ARBA00022692"/>
    </source>
</evidence>
<accession>A0AAF0JJR5</accession>
<gene>
    <name evidence="9" type="ORF">MPSI1_001431</name>
</gene>
<dbReference type="InterPro" id="IPR005045">
    <property type="entry name" value="CDC50/LEM3_fam"/>
</dbReference>
<sequence length="413" mass="47100">MLNRIRPGRSRGNEQQEEDEEIEDSGDRDDGKTSYMLQRPANTALRQQRLKAWHPLLTHSTVLPLLVGISVLFAVLGGVSYWTVQKADELVIDYTDCRKLQVGQPPVQMPSNKFWYHFKNLNKTAFAAPEWSVESIPVPEGNPLSYRCTILFSVPNEMANGVFLYYRLTDFYQNHRRYLKSIDYSQMQNKPRTAKDLQDGQCKPLGRDPNTGKGIYPCGLIANSIFNDTFADPQLLNDQSQPISNFTMSEKNIVWSGEYKRYKSPTYNASDIVPPPFWLGATGPFGYPNGYQEGKVFDPRSNEHFQVWMRTAGFPTFRKLYKRNDHDTLAVGRYQLVIEDNYPVAMFGGTKSVILSRTTWVGGRNLELGFLQISVAALCFLLALLLAAKQLIRPRRPGDLNYLSWNNPSKSSR</sequence>
<evidence type="ECO:0000313" key="9">
    <source>
        <dbReference type="EMBL" id="WFD42781.1"/>
    </source>
</evidence>
<dbReference type="PIRSF" id="PIRSF015840">
    <property type="entry name" value="DUF284_TM_euk"/>
    <property type="match status" value="1"/>
</dbReference>
<comment type="similarity">
    <text evidence="2 6">Belongs to the CDC50/LEM3 family.</text>
</comment>